<organism evidence="2 3">
    <name type="scientific">Nitrospirillum amazonense</name>
    <dbReference type="NCBI Taxonomy" id="28077"/>
    <lineage>
        <taxon>Bacteria</taxon>
        <taxon>Pseudomonadati</taxon>
        <taxon>Pseudomonadota</taxon>
        <taxon>Alphaproteobacteria</taxon>
        <taxon>Rhodospirillales</taxon>
        <taxon>Azospirillaceae</taxon>
        <taxon>Nitrospirillum</taxon>
    </lineage>
</organism>
<feature type="transmembrane region" description="Helical" evidence="1">
    <location>
        <begin position="134"/>
        <end position="151"/>
    </location>
</feature>
<dbReference type="Proteomes" id="UP000315751">
    <property type="component" value="Unassembled WGS sequence"/>
</dbReference>
<proteinExistence type="predicted"/>
<feature type="transmembrane region" description="Helical" evidence="1">
    <location>
        <begin position="468"/>
        <end position="485"/>
    </location>
</feature>
<protein>
    <submittedName>
        <fullName evidence="2">Putative membrane protein YccC</fullName>
    </submittedName>
</protein>
<dbReference type="InterPro" id="IPR006726">
    <property type="entry name" value="PHBA_efflux_AaeB/fusaric-R"/>
</dbReference>
<keyword evidence="1" id="KW-0812">Transmembrane</keyword>
<reference evidence="2 3" key="1">
    <citation type="submission" date="2019-06" db="EMBL/GenBank/DDBJ databases">
        <title>Genomic Encyclopedia of Type Strains, Phase IV (KMG-V): Genome sequencing to study the core and pangenomes of soil and plant-associated prokaryotes.</title>
        <authorList>
            <person name="Whitman W."/>
        </authorList>
    </citation>
    <scope>NUCLEOTIDE SEQUENCE [LARGE SCALE GENOMIC DNA]</scope>
    <source>
        <strain evidence="2 3">BR 11622</strain>
    </source>
</reference>
<feature type="transmembrane region" description="Helical" evidence="1">
    <location>
        <begin position="443"/>
        <end position="462"/>
    </location>
</feature>
<keyword evidence="1" id="KW-0472">Membrane</keyword>
<dbReference type="AlphaFoldDB" id="A0A560GUG8"/>
<comment type="caution">
    <text evidence="2">The sequence shown here is derived from an EMBL/GenBank/DDBJ whole genome shotgun (WGS) entry which is preliminary data.</text>
</comment>
<sequence>MQIDELAGVPLMGGSGPQLRVAFPPVSSPSLAPAVAPSLPVLKGLGLPRMGEWMPSRGAVGHAVRTALATLLALYLAYALQLESPQTAAVTVLIVSHPMSGAVIAKSVWRIAGTLVGAAAALALMAGFGQSPEAFLLLYGLWLAGCVALANRLRRFRSYAAVLAGYTLALVALGAVDDPLRTFDIAAARVAAIVVGVLAKMMVSGILWPVTAAQRLESRVARVTAAVIGALADDLTGAGTPGRRHRDLLAELQGLDDLATYAAVESAAFRRQSDGARVAAAALFGLLARMDAARRALASLPAAAEPLLACLRPLGEGDGPAFRIAAAAARRRLRVALHLAHRAGDTAALTAAHQLGEVLDLLVQVAVARDPARRLAFTLPEPADGPLGSAVIAALRTLISVGLAASFWVATEWPAGTIMLSWTSAFGALLASRANPEQVSVQVFRAALWAGLLGLPVTFLLLPALSEFWGLSLVLAPIIVVAALMSQRPGRGDFGSFMPLLFLTLVAPTNPMNYDLQAFLNAAAAIVMAAIWILLTYRLILPVDGKGEVRRLLVSFSASVRALASGAASPDGKAWEYRHHHRLARLAVWEVASGGGVAGNGDGALAQARARMDVGRALIAMRGLLPGLGPQDRRRAELVMLALGRLIEDPPRLSAFARRAGRRLEVAADDAEGARRRGLLDLAAWCRQLAGARPD</sequence>
<dbReference type="GO" id="GO:0005886">
    <property type="term" value="C:plasma membrane"/>
    <property type="evidence" value="ECO:0007669"/>
    <property type="project" value="InterPro"/>
</dbReference>
<feature type="transmembrane region" description="Helical" evidence="1">
    <location>
        <begin position="59"/>
        <end position="80"/>
    </location>
</feature>
<evidence type="ECO:0000313" key="2">
    <source>
        <dbReference type="EMBL" id="TWB37667.1"/>
    </source>
</evidence>
<dbReference type="Pfam" id="PF04632">
    <property type="entry name" value="FUSC"/>
    <property type="match status" value="1"/>
</dbReference>
<feature type="transmembrane region" description="Helical" evidence="1">
    <location>
        <begin position="518"/>
        <end position="541"/>
    </location>
</feature>
<dbReference type="GO" id="GO:0022857">
    <property type="term" value="F:transmembrane transporter activity"/>
    <property type="evidence" value="ECO:0007669"/>
    <property type="project" value="InterPro"/>
</dbReference>
<accession>A0A560GUG8</accession>
<gene>
    <name evidence="2" type="ORF">FBZ90_114156</name>
</gene>
<keyword evidence="3" id="KW-1185">Reference proteome</keyword>
<feature type="transmembrane region" description="Helical" evidence="1">
    <location>
        <begin position="188"/>
        <end position="210"/>
    </location>
</feature>
<feature type="transmembrane region" description="Helical" evidence="1">
    <location>
        <begin position="158"/>
        <end position="176"/>
    </location>
</feature>
<feature type="transmembrane region" description="Helical" evidence="1">
    <location>
        <begin position="111"/>
        <end position="128"/>
    </location>
</feature>
<dbReference type="OrthoDB" id="8005649at2"/>
<evidence type="ECO:0000313" key="3">
    <source>
        <dbReference type="Proteomes" id="UP000315751"/>
    </source>
</evidence>
<evidence type="ECO:0000256" key="1">
    <source>
        <dbReference type="SAM" id="Phobius"/>
    </source>
</evidence>
<dbReference type="EMBL" id="VITR01000014">
    <property type="protein sequence ID" value="TWB37667.1"/>
    <property type="molecule type" value="Genomic_DNA"/>
</dbReference>
<name>A0A560GUG8_9PROT</name>
<feature type="transmembrane region" description="Helical" evidence="1">
    <location>
        <begin position="413"/>
        <end position="431"/>
    </location>
</feature>
<keyword evidence="1" id="KW-1133">Transmembrane helix</keyword>